<dbReference type="Proteomes" id="UP000324974">
    <property type="component" value="Chromosome"/>
</dbReference>
<feature type="region of interest" description="Disordered" evidence="1">
    <location>
        <begin position="41"/>
        <end position="86"/>
    </location>
</feature>
<proteinExistence type="predicted"/>
<feature type="compositionally biased region" description="Pro residues" evidence="1">
    <location>
        <begin position="60"/>
        <end position="70"/>
    </location>
</feature>
<dbReference type="AlphaFoldDB" id="A0A5C1A3E6"/>
<dbReference type="PROSITE" id="PS51257">
    <property type="entry name" value="PROKAR_LIPOPROTEIN"/>
    <property type="match status" value="1"/>
</dbReference>
<accession>A0A5C1A3E6</accession>
<reference evidence="3" key="1">
    <citation type="submission" date="2019-08" db="EMBL/GenBank/DDBJ databases">
        <title>Limnoglobus roseus gen. nov., sp. nov., a novel freshwater planctomycete with a giant genome from the family Gemmataceae.</title>
        <authorList>
            <person name="Kulichevskaya I.S."/>
            <person name="Naumoff D.G."/>
            <person name="Miroshnikov K."/>
            <person name="Ivanova A."/>
            <person name="Philippov D.A."/>
            <person name="Hakobyan A."/>
            <person name="Rijpstra I.C."/>
            <person name="Sinninghe Damste J.S."/>
            <person name="Liesack W."/>
            <person name="Dedysh S.N."/>
        </authorList>
    </citation>
    <scope>NUCLEOTIDE SEQUENCE [LARGE SCALE GENOMIC DNA]</scope>
    <source>
        <strain evidence="3">PX52</strain>
    </source>
</reference>
<keyword evidence="3" id="KW-1185">Reference proteome</keyword>
<evidence type="ECO:0000313" key="2">
    <source>
        <dbReference type="EMBL" id="QEL13589.1"/>
    </source>
</evidence>
<protein>
    <recommendedName>
        <fullName evidence="4">Lipoprotein</fullName>
    </recommendedName>
</protein>
<evidence type="ECO:0000256" key="1">
    <source>
        <dbReference type="SAM" id="MobiDB-lite"/>
    </source>
</evidence>
<name>A0A5C1A3E6_9BACT</name>
<dbReference type="RefSeq" id="WP_149108549.1">
    <property type="nucleotide sequence ID" value="NZ_CP042425.1"/>
</dbReference>
<dbReference type="KEGG" id="lrs:PX52LOC_00447"/>
<dbReference type="EMBL" id="CP042425">
    <property type="protein sequence ID" value="QEL13589.1"/>
    <property type="molecule type" value="Genomic_DNA"/>
</dbReference>
<sequence>MHRFIAPALLLGVLATGLGCQHVGGMSDVYHHPDNAIVNTGNGNPYHMSNVPITGTPVPEKMPAPLPVPAAPEATPAKPLKQAETE</sequence>
<evidence type="ECO:0000313" key="3">
    <source>
        <dbReference type="Proteomes" id="UP000324974"/>
    </source>
</evidence>
<gene>
    <name evidence="2" type="ORF">PX52LOC_00447</name>
</gene>
<organism evidence="2 3">
    <name type="scientific">Limnoglobus roseus</name>
    <dbReference type="NCBI Taxonomy" id="2598579"/>
    <lineage>
        <taxon>Bacteria</taxon>
        <taxon>Pseudomonadati</taxon>
        <taxon>Planctomycetota</taxon>
        <taxon>Planctomycetia</taxon>
        <taxon>Gemmatales</taxon>
        <taxon>Gemmataceae</taxon>
        <taxon>Limnoglobus</taxon>
    </lineage>
</organism>
<evidence type="ECO:0008006" key="4">
    <source>
        <dbReference type="Google" id="ProtNLM"/>
    </source>
</evidence>